<dbReference type="CDD" id="cd07253">
    <property type="entry name" value="GLOD5"/>
    <property type="match status" value="1"/>
</dbReference>
<proteinExistence type="inferred from homology"/>
<evidence type="ECO:0000256" key="1">
    <source>
        <dbReference type="ARBA" id="ARBA00010363"/>
    </source>
</evidence>
<dbReference type="PANTHER" id="PTHR21366">
    <property type="entry name" value="GLYOXALASE FAMILY PROTEIN"/>
    <property type="match status" value="1"/>
</dbReference>
<comment type="similarity">
    <text evidence="1">Belongs to the glyoxalase I family.</text>
</comment>
<dbReference type="AlphaFoldDB" id="A0A913XFB7"/>
<dbReference type="EnsemblMetazoa" id="XM_021047877.2">
    <property type="protein sequence ID" value="XP_020903536.1"/>
    <property type="gene ID" value="LOC110241951"/>
</dbReference>
<feature type="domain" description="VOC" evidence="3">
    <location>
        <begin position="64"/>
        <end position="184"/>
    </location>
</feature>
<dbReference type="InterPro" id="IPR037523">
    <property type="entry name" value="VOC_core"/>
</dbReference>
<dbReference type="Proteomes" id="UP000887567">
    <property type="component" value="Unplaced"/>
</dbReference>
<dbReference type="OrthoDB" id="5371818at2759"/>
<evidence type="ECO:0000313" key="5">
    <source>
        <dbReference type="Proteomes" id="UP000887567"/>
    </source>
</evidence>
<name>A0A913XFB7_EXADI</name>
<dbReference type="PROSITE" id="PS51819">
    <property type="entry name" value="VOC"/>
    <property type="match status" value="1"/>
</dbReference>
<sequence length="185" mass="20769">MLHRVVSHYFKSYSLTTFAHNVQLCGLQGSVRKSSLTVRDCSTMQNRTDKSTKENTECPFMISHMDHLVLTVKSIPETIKFYVTALGMKEITFGSGRKALAFGQQKLNLHEAGKEFEPKAAHPKPGAIDICFITKTPLAEVQKHIQRCNVVIQEGPVQRTGAMGPILSIYFRDPDENLIEVSNYI</sequence>
<dbReference type="PANTHER" id="PTHR21366:SF14">
    <property type="entry name" value="GLYOXALASE DOMAIN-CONTAINING PROTEIN 5"/>
    <property type="match status" value="1"/>
</dbReference>
<dbReference type="InterPro" id="IPR004360">
    <property type="entry name" value="Glyas_Fos-R_dOase_dom"/>
</dbReference>
<keyword evidence="5" id="KW-1185">Reference proteome</keyword>
<dbReference type="RefSeq" id="XP_020903536.1">
    <property type="nucleotide sequence ID" value="XM_021047877.2"/>
</dbReference>
<evidence type="ECO:0000259" key="3">
    <source>
        <dbReference type="PROSITE" id="PS51819"/>
    </source>
</evidence>
<evidence type="ECO:0000313" key="4">
    <source>
        <dbReference type="EnsemblMetazoa" id="XP_020903536.1"/>
    </source>
</evidence>
<dbReference type="Gene3D" id="3.10.180.10">
    <property type="entry name" value="2,3-Dihydroxybiphenyl 1,2-Dioxygenase, domain 1"/>
    <property type="match status" value="1"/>
</dbReference>
<dbReference type="Pfam" id="PF00903">
    <property type="entry name" value="Glyoxalase"/>
    <property type="match status" value="1"/>
</dbReference>
<dbReference type="GeneID" id="110241951"/>
<dbReference type="InterPro" id="IPR029068">
    <property type="entry name" value="Glyas_Bleomycin-R_OHBP_Dase"/>
</dbReference>
<evidence type="ECO:0000256" key="2">
    <source>
        <dbReference type="ARBA" id="ARBA00040140"/>
    </source>
</evidence>
<dbReference type="SUPFAM" id="SSF54593">
    <property type="entry name" value="Glyoxalase/Bleomycin resistance protein/Dihydroxybiphenyl dioxygenase"/>
    <property type="match status" value="1"/>
</dbReference>
<protein>
    <recommendedName>
        <fullName evidence="2">Glyoxalase domain-containing protein 5</fullName>
    </recommendedName>
</protein>
<dbReference type="InterPro" id="IPR050383">
    <property type="entry name" value="GlyoxalaseI/FosfomycinResist"/>
</dbReference>
<reference evidence="4" key="1">
    <citation type="submission" date="2022-11" db="UniProtKB">
        <authorList>
            <consortium name="EnsemblMetazoa"/>
        </authorList>
    </citation>
    <scope>IDENTIFICATION</scope>
</reference>
<organism evidence="4 5">
    <name type="scientific">Exaiptasia diaphana</name>
    <name type="common">Tropical sea anemone</name>
    <name type="synonym">Aiptasia pulchella</name>
    <dbReference type="NCBI Taxonomy" id="2652724"/>
    <lineage>
        <taxon>Eukaryota</taxon>
        <taxon>Metazoa</taxon>
        <taxon>Cnidaria</taxon>
        <taxon>Anthozoa</taxon>
        <taxon>Hexacorallia</taxon>
        <taxon>Actiniaria</taxon>
        <taxon>Aiptasiidae</taxon>
        <taxon>Exaiptasia</taxon>
    </lineage>
</organism>
<accession>A0A913XFB7</accession>
<dbReference type="OMA" id="FGTHKIN"/>
<dbReference type="KEGG" id="epa:110241951"/>